<gene>
    <name evidence="2" type="ORF">CKM354_000759300</name>
</gene>
<comment type="caution">
    <text evidence="2">The sequence shown here is derived from an EMBL/GenBank/DDBJ whole genome shotgun (WGS) entry which is preliminary data.</text>
</comment>
<keyword evidence="3" id="KW-1185">Reference proteome</keyword>
<sequence>MKISIIAAIIAYSSTAFASVLAEAELEERQLGTTYTCVMNPRGNGYCQINNPPPVDPPPPATLGCHKGHRCTKTGNRCKYMDGKHVPGHSPWYGVCY</sequence>
<evidence type="ECO:0000313" key="3">
    <source>
        <dbReference type="Proteomes" id="UP000825890"/>
    </source>
</evidence>
<name>A0A9P3CRF2_9PEZI</name>
<keyword evidence="1" id="KW-0732">Signal</keyword>
<evidence type="ECO:0000256" key="1">
    <source>
        <dbReference type="SAM" id="SignalP"/>
    </source>
</evidence>
<organism evidence="2 3">
    <name type="scientific">Cercospora kikuchii</name>
    <dbReference type="NCBI Taxonomy" id="84275"/>
    <lineage>
        <taxon>Eukaryota</taxon>
        <taxon>Fungi</taxon>
        <taxon>Dikarya</taxon>
        <taxon>Ascomycota</taxon>
        <taxon>Pezizomycotina</taxon>
        <taxon>Dothideomycetes</taxon>
        <taxon>Dothideomycetidae</taxon>
        <taxon>Mycosphaerellales</taxon>
        <taxon>Mycosphaerellaceae</taxon>
        <taxon>Cercospora</taxon>
    </lineage>
</organism>
<reference evidence="2 3" key="1">
    <citation type="submission" date="2021-01" db="EMBL/GenBank/DDBJ databases">
        <title>Cercospora kikuchii MAFF 305040 whole genome shotgun sequence.</title>
        <authorList>
            <person name="Kashiwa T."/>
            <person name="Suzuki T."/>
        </authorList>
    </citation>
    <scope>NUCLEOTIDE SEQUENCE [LARGE SCALE GENOMIC DNA]</scope>
    <source>
        <strain evidence="2 3">MAFF 305040</strain>
    </source>
</reference>
<dbReference type="RefSeq" id="XP_044658882.1">
    <property type="nucleotide sequence ID" value="XM_044802947.1"/>
</dbReference>
<proteinExistence type="predicted"/>
<dbReference type="Proteomes" id="UP000825890">
    <property type="component" value="Unassembled WGS sequence"/>
</dbReference>
<dbReference type="EMBL" id="BOLY01000004">
    <property type="protein sequence ID" value="GIZ44395.1"/>
    <property type="molecule type" value="Genomic_DNA"/>
</dbReference>
<accession>A0A9P3CRF2</accession>
<dbReference type="AlphaFoldDB" id="A0A9P3CRF2"/>
<evidence type="ECO:0008006" key="4">
    <source>
        <dbReference type="Google" id="ProtNLM"/>
    </source>
</evidence>
<evidence type="ECO:0000313" key="2">
    <source>
        <dbReference type="EMBL" id="GIZ44395.1"/>
    </source>
</evidence>
<feature type="signal peptide" evidence="1">
    <location>
        <begin position="1"/>
        <end position="18"/>
    </location>
</feature>
<protein>
    <recommendedName>
        <fullName evidence="4">Antifungal protein</fullName>
    </recommendedName>
</protein>
<feature type="chain" id="PRO_5040141401" description="Antifungal protein" evidence="1">
    <location>
        <begin position="19"/>
        <end position="97"/>
    </location>
</feature>
<dbReference type="GeneID" id="68293168"/>